<keyword evidence="3" id="KW-1185">Reference proteome</keyword>
<keyword evidence="1" id="KW-1133">Transmembrane helix</keyword>
<dbReference type="OrthoDB" id="5909159at2759"/>
<evidence type="ECO:0000313" key="3">
    <source>
        <dbReference type="Proteomes" id="UP000050761"/>
    </source>
</evidence>
<protein>
    <submittedName>
        <fullName evidence="4">Glycosyltransferase</fullName>
    </submittedName>
</protein>
<name>A0A183GLD6_HELPZ</name>
<sequence length="244" mass="26956">MLKEALLSLIYVASRVYFLLITLVFNAVNYFKERKRVPAPTDPLLLISAVESNSTMDNLSALIARVFSTVCKDNGVLTLGLATTEETGVTLIKRIPVPSNVNRHVNHHALIRIAAWSAQKYREANAIDGWTPETVMVYAVWVYGLVCSKEVVPTDAGYDTLGLVDWDTEVTVLNEAVPDLKKPITEEELPHFLVPADAQKNLGTILTWIIASKITWRIQGHHLGARDMKATSETAVAGKGFSKK</sequence>
<dbReference type="EMBL" id="UZAH01035139">
    <property type="protein sequence ID" value="VDP39242.1"/>
    <property type="molecule type" value="Genomic_DNA"/>
</dbReference>
<feature type="transmembrane region" description="Helical" evidence="1">
    <location>
        <begin position="6"/>
        <end position="28"/>
    </location>
</feature>
<dbReference type="Proteomes" id="UP000050761">
    <property type="component" value="Unassembled WGS sequence"/>
</dbReference>
<evidence type="ECO:0000313" key="2">
    <source>
        <dbReference type="EMBL" id="VDP39242.1"/>
    </source>
</evidence>
<accession>A0A3P8CKM2</accession>
<reference evidence="2 3" key="1">
    <citation type="submission" date="2018-11" db="EMBL/GenBank/DDBJ databases">
        <authorList>
            <consortium name="Pathogen Informatics"/>
        </authorList>
    </citation>
    <scope>NUCLEOTIDE SEQUENCE [LARGE SCALE GENOMIC DNA]</scope>
</reference>
<evidence type="ECO:0000256" key="1">
    <source>
        <dbReference type="SAM" id="Phobius"/>
    </source>
</evidence>
<dbReference type="WBParaSite" id="HPBE_0002350601-mRNA-1">
    <property type="protein sequence ID" value="HPBE_0002350601-mRNA-1"/>
    <property type="gene ID" value="HPBE_0002350601"/>
</dbReference>
<gene>
    <name evidence="2" type="ORF">HPBE_LOCUS23504</name>
</gene>
<keyword evidence="1" id="KW-0812">Transmembrane</keyword>
<accession>A0A183GLD6</accession>
<reference evidence="4" key="2">
    <citation type="submission" date="2019-09" db="UniProtKB">
        <authorList>
            <consortium name="WormBaseParasite"/>
        </authorList>
    </citation>
    <scope>IDENTIFICATION</scope>
</reference>
<organism evidence="3 4">
    <name type="scientific">Heligmosomoides polygyrus</name>
    <name type="common">Parasitic roundworm</name>
    <dbReference type="NCBI Taxonomy" id="6339"/>
    <lineage>
        <taxon>Eukaryota</taxon>
        <taxon>Metazoa</taxon>
        <taxon>Ecdysozoa</taxon>
        <taxon>Nematoda</taxon>
        <taxon>Chromadorea</taxon>
        <taxon>Rhabditida</taxon>
        <taxon>Rhabditina</taxon>
        <taxon>Rhabditomorpha</taxon>
        <taxon>Strongyloidea</taxon>
        <taxon>Heligmosomidae</taxon>
        <taxon>Heligmosomoides</taxon>
    </lineage>
</organism>
<dbReference type="AlphaFoldDB" id="A0A183GLD6"/>
<proteinExistence type="predicted"/>
<keyword evidence="1" id="KW-0472">Membrane</keyword>
<evidence type="ECO:0000313" key="4">
    <source>
        <dbReference type="WBParaSite" id="HPBE_0002350601-mRNA-1"/>
    </source>
</evidence>